<dbReference type="Proteomes" id="UP001301769">
    <property type="component" value="Unassembled WGS sequence"/>
</dbReference>
<keyword evidence="4" id="KW-1185">Reference proteome</keyword>
<dbReference type="EMBL" id="MU858131">
    <property type="protein sequence ID" value="KAK4212274.1"/>
    <property type="molecule type" value="Genomic_DNA"/>
</dbReference>
<reference evidence="3" key="2">
    <citation type="submission" date="2023-05" db="EMBL/GenBank/DDBJ databases">
        <authorList>
            <consortium name="Lawrence Berkeley National Laboratory"/>
            <person name="Steindorff A."/>
            <person name="Hensen N."/>
            <person name="Bonometti L."/>
            <person name="Westerberg I."/>
            <person name="Brannstrom I.O."/>
            <person name="Guillou S."/>
            <person name="Cros-Aarteil S."/>
            <person name="Calhoun S."/>
            <person name="Haridas S."/>
            <person name="Kuo A."/>
            <person name="Mondo S."/>
            <person name="Pangilinan J."/>
            <person name="Riley R."/>
            <person name="Labutti K."/>
            <person name="Andreopoulos B."/>
            <person name="Lipzen A."/>
            <person name="Chen C."/>
            <person name="Yanf M."/>
            <person name="Daum C."/>
            <person name="Ng V."/>
            <person name="Clum A."/>
            <person name="Ohm R."/>
            <person name="Martin F."/>
            <person name="Silar P."/>
            <person name="Natvig D."/>
            <person name="Lalanne C."/>
            <person name="Gautier V."/>
            <person name="Ament-Velasquez S.L."/>
            <person name="Kruys A."/>
            <person name="Hutchinson M.I."/>
            <person name="Powell A.J."/>
            <person name="Barry K."/>
            <person name="Miller A.N."/>
            <person name="Grigoriev I.V."/>
            <person name="Debuchy R."/>
            <person name="Gladieux P."/>
            <person name="Thoren M.H."/>
            <person name="Johannesson H."/>
        </authorList>
    </citation>
    <scope>NUCLEOTIDE SEQUENCE</scope>
    <source>
        <strain evidence="3">PSN293</strain>
    </source>
</reference>
<dbReference type="PANTHER" id="PTHR33112:SF1">
    <property type="entry name" value="HETEROKARYON INCOMPATIBILITY DOMAIN-CONTAINING PROTEIN"/>
    <property type="match status" value="1"/>
</dbReference>
<evidence type="ECO:0000313" key="3">
    <source>
        <dbReference type="EMBL" id="KAK4212274.1"/>
    </source>
</evidence>
<reference evidence="3" key="1">
    <citation type="journal article" date="2023" name="Mol. Phylogenet. Evol.">
        <title>Genome-scale phylogeny and comparative genomics of the fungal order Sordariales.</title>
        <authorList>
            <person name="Hensen N."/>
            <person name="Bonometti L."/>
            <person name="Westerberg I."/>
            <person name="Brannstrom I.O."/>
            <person name="Guillou S."/>
            <person name="Cros-Aarteil S."/>
            <person name="Calhoun S."/>
            <person name="Haridas S."/>
            <person name="Kuo A."/>
            <person name="Mondo S."/>
            <person name="Pangilinan J."/>
            <person name="Riley R."/>
            <person name="LaButti K."/>
            <person name="Andreopoulos B."/>
            <person name="Lipzen A."/>
            <person name="Chen C."/>
            <person name="Yan M."/>
            <person name="Daum C."/>
            <person name="Ng V."/>
            <person name="Clum A."/>
            <person name="Steindorff A."/>
            <person name="Ohm R.A."/>
            <person name="Martin F."/>
            <person name="Silar P."/>
            <person name="Natvig D.O."/>
            <person name="Lalanne C."/>
            <person name="Gautier V."/>
            <person name="Ament-Velasquez S.L."/>
            <person name="Kruys A."/>
            <person name="Hutchinson M.I."/>
            <person name="Powell A.J."/>
            <person name="Barry K."/>
            <person name="Miller A.N."/>
            <person name="Grigoriev I.V."/>
            <person name="Debuchy R."/>
            <person name="Gladieux P."/>
            <person name="Hiltunen Thoren M."/>
            <person name="Johannesson H."/>
        </authorList>
    </citation>
    <scope>NUCLEOTIDE SEQUENCE</scope>
    <source>
        <strain evidence="3">PSN293</strain>
    </source>
</reference>
<protein>
    <submittedName>
        <fullName evidence="3">Heterokaryon incompatibility protein-domain-containing protein</fullName>
    </submittedName>
</protein>
<feature type="domain" description="Heterokaryon incompatibility" evidence="2">
    <location>
        <begin position="232"/>
        <end position="363"/>
    </location>
</feature>
<organism evidence="3 4">
    <name type="scientific">Rhypophila decipiens</name>
    <dbReference type="NCBI Taxonomy" id="261697"/>
    <lineage>
        <taxon>Eukaryota</taxon>
        <taxon>Fungi</taxon>
        <taxon>Dikarya</taxon>
        <taxon>Ascomycota</taxon>
        <taxon>Pezizomycotina</taxon>
        <taxon>Sordariomycetes</taxon>
        <taxon>Sordariomycetidae</taxon>
        <taxon>Sordariales</taxon>
        <taxon>Naviculisporaceae</taxon>
        <taxon>Rhypophila</taxon>
    </lineage>
</organism>
<accession>A0AAN7B6N1</accession>
<evidence type="ECO:0000259" key="2">
    <source>
        <dbReference type="Pfam" id="PF06985"/>
    </source>
</evidence>
<dbReference type="AlphaFoldDB" id="A0AAN7B6N1"/>
<dbReference type="InterPro" id="IPR010730">
    <property type="entry name" value="HET"/>
</dbReference>
<proteinExistence type="predicted"/>
<gene>
    <name evidence="3" type="ORF">QBC37DRAFT_288361</name>
</gene>
<evidence type="ECO:0000313" key="4">
    <source>
        <dbReference type="Proteomes" id="UP001301769"/>
    </source>
</evidence>
<evidence type="ECO:0000256" key="1">
    <source>
        <dbReference type="SAM" id="MobiDB-lite"/>
    </source>
</evidence>
<feature type="region of interest" description="Disordered" evidence="1">
    <location>
        <begin position="1"/>
        <end position="43"/>
    </location>
</feature>
<comment type="caution">
    <text evidence="3">The sequence shown here is derived from an EMBL/GenBank/DDBJ whole genome shotgun (WGS) entry which is preliminary data.</text>
</comment>
<dbReference type="Pfam" id="PF06985">
    <property type="entry name" value="HET"/>
    <property type="match status" value="1"/>
</dbReference>
<dbReference type="PANTHER" id="PTHR33112">
    <property type="entry name" value="DOMAIN PROTEIN, PUTATIVE-RELATED"/>
    <property type="match status" value="1"/>
</dbReference>
<name>A0AAN7B6N1_9PEZI</name>
<sequence length="699" mass="80279">MPVTTRKRQQPPVNAMYWPRKRRQNDPCRTSTSAATPDETMDPDETLCTQCRNISLDDIFGGNIRGLNGRTRKKQKQLGRSEQRIWLRLDSSNGECRLCRFFFQGRIPSPTSIDPQHELCILPAKTKLGASRAADIVDSTTLIVRPKYRLDESLEERIILEERPQEPNVLSARRIAPQVNIPLMGEWLAFCDKHHSACKDPDLPIPRGFRVLDCVARTILEWGTLSDPGKRYVALSYVWGGDQVLSLDSQQTPLPRTIEDAVSLTQSLGCRYLWIDRYCIPQDDPIAKHLQLRGMDVIYQHAFFTIIAAAGDDPHHGLPGVRDTPRNAQLQCTVGSRTLISVPLVKREILKSTWNSRGWTYQEGLLSRRRIVFTDSQVYYQCNAMHCLEGIRTPLESLHVRDMSRMSDHVNMSRVFPLHTVGKQWRVLANLISEYLDRSLTFENDVLDAFRGILAVHERRFSAEVRILAGIPISMEHLAGSNNFKTKTLVSGLSWFFQQNKGKSCIQKLERRPGFPSWTWLGWKPREAVSIMLRDQMTHQPLAYDARFEYTDLALLDWALKHDLIIDRGFEGQIPCFLWIQGPILEVQVDMNGELTDGNDLLRDLRSGPDPNRGSWCDITNWTRDNYSPTESFPLTFTLLALRYSRIDIEFLVLYRPPGFGHFYRIDIVNYPRLKGDLIAPMRKRGVLGLWPERKVKIG</sequence>